<organism evidence="10 11">
    <name type="scientific">Jezberella montanilacus</name>
    <dbReference type="NCBI Taxonomy" id="323426"/>
    <lineage>
        <taxon>Bacteria</taxon>
        <taxon>Pseudomonadati</taxon>
        <taxon>Pseudomonadota</taxon>
        <taxon>Betaproteobacteria</taxon>
        <taxon>Burkholderiales</taxon>
        <taxon>Alcaligenaceae</taxon>
        <taxon>Jezberella</taxon>
    </lineage>
</organism>
<feature type="transmembrane region" description="Helical" evidence="8">
    <location>
        <begin position="160"/>
        <end position="181"/>
    </location>
</feature>
<feature type="transmembrane region" description="Helical" evidence="8">
    <location>
        <begin position="187"/>
        <end position="208"/>
    </location>
</feature>
<feature type="region of interest" description="Disordered" evidence="7">
    <location>
        <begin position="1"/>
        <end position="24"/>
    </location>
</feature>
<dbReference type="EMBL" id="PVTV01000012">
    <property type="protein sequence ID" value="PRY98360.1"/>
    <property type="molecule type" value="Genomic_DNA"/>
</dbReference>
<feature type="domain" description="Major facilitator superfamily (MFS) profile" evidence="9">
    <location>
        <begin position="35"/>
        <end position="467"/>
    </location>
</feature>
<evidence type="ECO:0000256" key="2">
    <source>
        <dbReference type="ARBA" id="ARBA00022448"/>
    </source>
</evidence>
<reference evidence="10 11" key="1">
    <citation type="submission" date="2018-03" db="EMBL/GenBank/DDBJ databases">
        <title>Genomic Encyclopedia of Type Strains, Phase III (KMG-III): the genomes of soil and plant-associated and newly described type strains.</title>
        <authorList>
            <person name="Whitman W."/>
        </authorList>
    </citation>
    <scope>NUCLEOTIDE SEQUENCE [LARGE SCALE GENOMIC DNA]</scope>
    <source>
        <strain evidence="10 11">MWH-P2sevCIIIb</strain>
    </source>
</reference>
<dbReference type="PANTHER" id="PTHR42718">
    <property type="entry name" value="MAJOR FACILITATOR SUPERFAMILY MULTIDRUG TRANSPORTER MFSC"/>
    <property type="match status" value="1"/>
</dbReference>
<dbReference type="SUPFAM" id="SSF103473">
    <property type="entry name" value="MFS general substrate transporter"/>
    <property type="match status" value="1"/>
</dbReference>
<feature type="transmembrane region" description="Helical" evidence="8">
    <location>
        <begin position="374"/>
        <end position="394"/>
    </location>
</feature>
<evidence type="ECO:0000256" key="1">
    <source>
        <dbReference type="ARBA" id="ARBA00004651"/>
    </source>
</evidence>
<gene>
    <name evidence="10" type="ORF">BCM14_1187</name>
</gene>
<keyword evidence="11" id="KW-1185">Reference proteome</keyword>
<dbReference type="AlphaFoldDB" id="A0A2T0XHK0"/>
<dbReference type="InterPro" id="IPR036259">
    <property type="entry name" value="MFS_trans_sf"/>
</dbReference>
<dbReference type="Proteomes" id="UP000238308">
    <property type="component" value="Unassembled WGS sequence"/>
</dbReference>
<proteinExistence type="predicted"/>
<dbReference type="InterPro" id="IPR011701">
    <property type="entry name" value="MFS"/>
</dbReference>
<dbReference type="PROSITE" id="PS50850">
    <property type="entry name" value="MFS"/>
    <property type="match status" value="1"/>
</dbReference>
<dbReference type="Gene3D" id="1.20.1720.10">
    <property type="entry name" value="Multidrug resistance protein D"/>
    <property type="match status" value="1"/>
</dbReference>
<feature type="transmembrane region" description="Helical" evidence="8">
    <location>
        <begin position="220"/>
        <end position="237"/>
    </location>
</feature>
<evidence type="ECO:0000313" key="11">
    <source>
        <dbReference type="Proteomes" id="UP000238308"/>
    </source>
</evidence>
<evidence type="ECO:0000256" key="4">
    <source>
        <dbReference type="ARBA" id="ARBA00022692"/>
    </source>
</evidence>
<sequence>MEAAGKENLTHNTTAAPKPAYSAPEGLPLPRRHWATLIFLMGLSISVLDSSMTNMALPAIARDLNQSSSLVVWVVNAYGITVAMTLLPLAALGERIGFKKLFHYGLLVFTLASLASSLAPNMGLLLFCRVCQGLGGSAIMCLFGALVRYIYPPDKMGQGIGINAMTVGVMSVLGPAIGSFILHIANWHWIFAFNIPFGLLAMLGVKALPDVPPVKSRFDFVGALMSMLTLGSLIVGVDYLSTYPLLAVCAICFSIGVGFLLVRQSSAQTAPLVPVDLFRIPAMRFAIAASASTFMAQMATFVSLPFYFQHVMHRPPISMGILMGGWPAGAALTALFAGRLSDRFPVSLLSGAGAAAMACGIVFIILLPSSTADAWIIMAMIVAGVGFGFFQTPNNRVLIRSAPKTRAGALGGLQATTRVFGQSFGAATVASAFALTEQWGSTIGLLVGASFASIAVLVNVIRHRQATASRSDG</sequence>
<feature type="transmembrane region" description="Helical" evidence="8">
    <location>
        <begin position="316"/>
        <end position="336"/>
    </location>
</feature>
<accession>A0A2T0XHK0</accession>
<evidence type="ECO:0000256" key="6">
    <source>
        <dbReference type="ARBA" id="ARBA00023136"/>
    </source>
</evidence>
<keyword evidence="2" id="KW-0813">Transport</keyword>
<dbReference type="GO" id="GO:0005886">
    <property type="term" value="C:plasma membrane"/>
    <property type="evidence" value="ECO:0007669"/>
    <property type="project" value="UniProtKB-SubCell"/>
</dbReference>
<keyword evidence="6 8" id="KW-0472">Membrane</keyword>
<feature type="transmembrane region" description="Helical" evidence="8">
    <location>
        <begin position="70"/>
        <end position="92"/>
    </location>
</feature>
<dbReference type="CDD" id="cd17321">
    <property type="entry name" value="MFS_MMR_MDR_like"/>
    <property type="match status" value="1"/>
</dbReference>
<feature type="transmembrane region" description="Helical" evidence="8">
    <location>
        <begin position="133"/>
        <end position="151"/>
    </location>
</feature>
<feature type="transmembrane region" description="Helical" evidence="8">
    <location>
        <begin position="37"/>
        <end position="58"/>
    </location>
</feature>
<feature type="transmembrane region" description="Helical" evidence="8">
    <location>
        <begin position="348"/>
        <end position="368"/>
    </location>
</feature>
<protein>
    <submittedName>
        <fullName evidence="10">DHA2 family multidrug resistance protein-like MFS transporter</fullName>
    </submittedName>
</protein>
<comment type="caution">
    <text evidence="10">The sequence shown here is derived from an EMBL/GenBank/DDBJ whole genome shotgun (WGS) entry which is preliminary data.</text>
</comment>
<evidence type="ECO:0000256" key="7">
    <source>
        <dbReference type="SAM" id="MobiDB-lite"/>
    </source>
</evidence>
<comment type="subcellular location">
    <subcellularLocation>
        <location evidence="1">Cell membrane</location>
        <topology evidence="1">Multi-pass membrane protein</topology>
    </subcellularLocation>
</comment>
<dbReference type="RefSeq" id="WP_106227077.1">
    <property type="nucleotide sequence ID" value="NZ_PVTV01000012.1"/>
</dbReference>
<dbReference type="Gene3D" id="1.20.1250.20">
    <property type="entry name" value="MFS general substrate transporter like domains"/>
    <property type="match status" value="1"/>
</dbReference>
<evidence type="ECO:0000313" key="10">
    <source>
        <dbReference type="EMBL" id="PRY98360.1"/>
    </source>
</evidence>
<feature type="transmembrane region" description="Helical" evidence="8">
    <location>
        <begin position="104"/>
        <end position="127"/>
    </location>
</feature>
<dbReference type="GO" id="GO:0022857">
    <property type="term" value="F:transmembrane transporter activity"/>
    <property type="evidence" value="ECO:0007669"/>
    <property type="project" value="InterPro"/>
</dbReference>
<evidence type="ECO:0000256" key="8">
    <source>
        <dbReference type="SAM" id="Phobius"/>
    </source>
</evidence>
<evidence type="ECO:0000259" key="9">
    <source>
        <dbReference type="PROSITE" id="PS50850"/>
    </source>
</evidence>
<dbReference type="PANTHER" id="PTHR42718:SF46">
    <property type="entry name" value="BLR6921 PROTEIN"/>
    <property type="match status" value="1"/>
</dbReference>
<feature type="transmembrane region" description="Helical" evidence="8">
    <location>
        <begin position="441"/>
        <end position="461"/>
    </location>
</feature>
<keyword evidence="5 8" id="KW-1133">Transmembrane helix</keyword>
<dbReference type="InterPro" id="IPR020846">
    <property type="entry name" value="MFS_dom"/>
</dbReference>
<evidence type="ECO:0000256" key="3">
    <source>
        <dbReference type="ARBA" id="ARBA00022475"/>
    </source>
</evidence>
<name>A0A2T0XHK0_9BURK</name>
<dbReference type="PRINTS" id="PR01036">
    <property type="entry name" value="TCRTETB"/>
</dbReference>
<keyword evidence="4 8" id="KW-0812">Transmembrane</keyword>
<evidence type="ECO:0000256" key="5">
    <source>
        <dbReference type="ARBA" id="ARBA00022989"/>
    </source>
</evidence>
<dbReference type="OrthoDB" id="9807274at2"/>
<feature type="transmembrane region" description="Helical" evidence="8">
    <location>
        <begin position="283"/>
        <end position="304"/>
    </location>
</feature>
<keyword evidence="3" id="KW-1003">Cell membrane</keyword>
<feature type="transmembrane region" description="Helical" evidence="8">
    <location>
        <begin position="243"/>
        <end position="262"/>
    </location>
</feature>
<dbReference type="Pfam" id="PF07690">
    <property type="entry name" value="MFS_1"/>
    <property type="match status" value="1"/>
</dbReference>